<proteinExistence type="predicted"/>
<gene>
    <name evidence="1" type="ORF">IAI61_21740</name>
</gene>
<protein>
    <submittedName>
        <fullName evidence="1">Uncharacterized protein</fullName>
    </submittedName>
</protein>
<dbReference type="Proteomes" id="UP001518989">
    <property type="component" value="Unassembled WGS sequence"/>
</dbReference>
<dbReference type="RefSeq" id="WP_207419841.1">
    <property type="nucleotide sequence ID" value="NZ_CP061181.1"/>
</dbReference>
<keyword evidence="2" id="KW-1185">Reference proteome</keyword>
<evidence type="ECO:0000313" key="1">
    <source>
        <dbReference type="EMBL" id="MBO1081661.1"/>
    </source>
</evidence>
<sequence length="76" mass="8260">MIGFRDAAQIVESCSAEAEPDVATALSLLAMGLRWRSGFPDGNEHPADMTAGYGFMFPALRPTLLDLADRMRAFPD</sequence>
<accession>A0ABS3KW09</accession>
<dbReference type="EMBL" id="JACTNG010000018">
    <property type="protein sequence ID" value="MBO1081661.1"/>
    <property type="molecule type" value="Genomic_DNA"/>
</dbReference>
<evidence type="ECO:0000313" key="2">
    <source>
        <dbReference type="Proteomes" id="UP001518989"/>
    </source>
</evidence>
<reference evidence="1 2" key="1">
    <citation type="submission" date="2020-09" db="EMBL/GenBank/DDBJ databases">
        <title>Roseomonas.</title>
        <authorList>
            <person name="Zhu W."/>
        </authorList>
    </citation>
    <scope>NUCLEOTIDE SEQUENCE [LARGE SCALE GENOMIC DNA]</scope>
    <source>
        <strain evidence="1 2">573</strain>
    </source>
</reference>
<comment type="caution">
    <text evidence="1">The sequence shown here is derived from an EMBL/GenBank/DDBJ whole genome shotgun (WGS) entry which is preliminary data.</text>
</comment>
<name>A0ABS3KW09_9PROT</name>
<organism evidence="1 2">
    <name type="scientific">Roseomonas haemaphysalidis</name>
    <dbReference type="NCBI Taxonomy" id="2768162"/>
    <lineage>
        <taxon>Bacteria</taxon>
        <taxon>Pseudomonadati</taxon>
        <taxon>Pseudomonadota</taxon>
        <taxon>Alphaproteobacteria</taxon>
        <taxon>Acetobacterales</taxon>
        <taxon>Roseomonadaceae</taxon>
        <taxon>Roseomonas</taxon>
    </lineage>
</organism>